<organism evidence="1 2">
    <name type="scientific">Polynucleobacter asymbioticus</name>
    <dbReference type="NCBI Taxonomy" id="576611"/>
    <lineage>
        <taxon>Bacteria</taxon>
        <taxon>Pseudomonadati</taxon>
        <taxon>Pseudomonadota</taxon>
        <taxon>Betaproteobacteria</taxon>
        <taxon>Burkholderiales</taxon>
        <taxon>Burkholderiaceae</taxon>
        <taxon>Polynucleobacter</taxon>
    </lineage>
</organism>
<sequence>MTYIVFNHTHTPADLISSLSLALLISEDKFDYENVVVGHYPQKLTRFSQYDLIGNLLACDEYRKKQEEFTIGYTIVKVDKKLTTDKFLSKFNKPKYIGCLPNNTTKKALIDSIKGFQSIASLEKLKGFFDSPLLFIIKHSLPNLDMTDKEIESLIKIDKKQTRDVHSIINQRLSDANANFNSEPILIKNF</sequence>
<reference evidence="1" key="1">
    <citation type="journal article" date="2017" name="Appl. Environ. Microbiol.">
        <title>Microdiversification of a pelagic Polynucleobacter species is mainly driven by acquisition of genomic islands from a partially interspecific gene pool.</title>
        <authorList>
            <person name="Hoetzinger M."/>
            <person name="Hahn M.W."/>
            <person name="Jezberova J."/>
            <person name="Schmidt J."/>
            <person name="Koll U."/>
        </authorList>
    </citation>
    <scope>NUCLEOTIDE SEQUENCE</scope>
    <source>
        <strain evidence="1">MWH-RechtKol4</strain>
    </source>
</reference>
<proteinExistence type="predicted"/>
<dbReference type="Proteomes" id="UP000182060">
    <property type="component" value="Chromosome"/>
</dbReference>
<dbReference type="RefSeq" id="WP_071540153.1">
    <property type="nucleotide sequence ID" value="NZ_CP015017.1"/>
</dbReference>
<gene>
    <name evidence="1" type="ORF">AOC25_08270</name>
</gene>
<name>A0AAC9NJ53_9BURK</name>
<dbReference type="EMBL" id="CP015017">
    <property type="protein sequence ID" value="APC01619.1"/>
    <property type="molecule type" value="Genomic_DNA"/>
</dbReference>
<evidence type="ECO:0000313" key="1">
    <source>
        <dbReference type="EMBL" id="APC01619.1"/>
    </source>
</evidence>
<protein>
    <submittedName>
        <fullName evidence="1">Uncharacterized protein</fullName>
    </submittedName>
</protein>
<accession>A0AAC9NJ53</accession>
<evidence type="ECO:0000313" key="2">
    <source>
        <dbReference type="Proteomes" id="UP000182060"/>
    </source>
</evidence>
<dbReference type="AlphaFoldDB" id="A0AAC9NJ53"/>